<dbReference type="InterPro" id="IPR050879">
    <property type="entry name" value="Acyltransferase_3"/>
</dbReference>
<keyword evidence="1" id="KW-0812">Transmembrane</keyword>
<feature type="transmembrane region" description="Helical" evidence="1">
    <location>
        <begin position="43"/>
        <end position="60"/>
    </location>
</feature>
<comment type="caution">
    <text evidence="3">The sequence shown here is derived from an EMBL/GenBank/DDBJ whole genome shotgun (WGS) entry which is preliminary data.</text>
</comment>
<dbReference type="AlphaFoldDB" id="A0A8J8G7M8"/>
<sequence>MRLNNLQILRGISALLVCCFHFREEINFEHLKLGDILFSRGSIGVPIFFVISGFIMTFTTKKLNFQAGKNLKKTIVDFYKKRAIRIIPLYYFLTICWMILDGNFLLYFSGDLGYRLLHSVLFLPQKDTFPVLYLGWSLNYEMFFYLMFGISLFFKNKRYYFLVLFFLCTYVLGLFISSKNAFLEMICSNLNLYFVAGILLAHFLEKVKVAKKWSIILIIFGITSFCLFFFKILMIENPFIILGIITSLVLAFLLLDFTFQKEGNKFLVFLGDISYSLYLSHPFVEIVFRRFHADGYLSIPFLVLKLAFVIALAAFFYYVVEKKVTDFLKIKLKV</sequence>
<feature type="transmembrane region" description="Helical" evidence="1">
    <location>
        <begin position="239"/>
        <end position="259"/>
    </location>
</feature>
<feature type="transmembrane region" description="Helical" evidence="1">
    <location>
        <begin position="159"/>
        <end position="176"/>
    </location>
</feature>
<dbReference type="PANTHER" id="PTHR23028:SF53">
    <property type="entry name" value="ACYL_TRANSF_3 DOMAIN-CONTAINING PROTEIN"/>
    <property type="match status" value="1"/>
</dbReference>
<dbReference type="PANTHER" id="PTHR23028">
    <property type="entry name" value="ACETYLTRANSFERASE"/>
    <property type="match status" value="1"/>
</dbReference>
<protein>
    <submittedName>
        <fullName evidence="3">Peptidoglycan/LPS O-acetylase OafA/YrhL</fullName>
    </submittedName>
</protein>
<dbReference type="RefSeq" id="WP_173779256.1">
    <property type="nucleotide sequence ID" value="NZ_JABSNO010000011.1"/>
</dbReference>
<keyword evidence="1" id="KW-1133">Transmembrane helix</keyword>
<name>A0A8J8G7M8_9FLAO</name>
<dbReference type="GO" id="GO:0016747">
    <property type="term" value="F:acyltransferase activity, transferring groups other than amino-acyl groups"/>
    <property type="evidence" value="ECO:0007669"/>
    <property type="project" value="InterPro"/>
</dbReference>
<keyword evidence="1" id="KW-0472">Membrane</keyword>
<feature type="transmembrane region" description="Helical" evidence="1">
    <location>
        <begin position="213"/>
        <end position="233"/>
    </location>
</feature>
<dbReference type="Pfam" id="PF01757">
    <property type="entry name" value="Acyl_transf_3"/>
    <property type="match status" value="1"/>
</dbReference>
<feature type="transmembrane region" description="Helical" evidence="1">
    <location>
        <begin position="296"/>
        <end position="320"/>
    </location>
</feature>
<dbReference type="GO" id="GO:0000271">
    <property type="term" value="P:polysaccharide biosynthetic process"/>
    <property type="evidence" value="ECO:0007669"/>
    <property type="project" value="TreeGrafter"/>
</dbReference>
<gene>
    <name evidence="3" type="ORF">HNQ03_001741</name>
</gene>
<dbReference type="GO" id="GO:0016020">
    <property type="term" value="C:membrane"/>
    <property type="evidence" value="ECO:0007669"/>
    <property type="project" value="TreeGrafter"/>
</dbReference>
<evidence type="ECO:0000313" key="3">
    <source>
        <dbReference type="EMBL" id="NRS92663.1"/>
    </source>
</evidence>
<feature type="transmembrane region" description="Helical" evidence="1">
    <location>
        <begin position="266"/>
        <end position="284"/>
    </location>
</feature>
<keyword evidence="4" id="KW-1185">Reference proteome</keyword>
<organism evidence="3 4">
    <name type="scientific">Frigoriflavimonas asaccharolytica</name>
    <dbReference type="NCBI Taxonomy" id="2735899"/>
    <lineage>
        <taxon>Bacteria</taxon>
        <taxon>Pseudomonadati</taxon>
        <taxon>Bacteroidota</taxon>
        <taxon>Flavobacteriia</taxon>
        <taxon>Flavobacteriales</taxon>
        <taxon>Weeksellaceae</taxon>
        <taxon>Frigoriflavimonas</taxon>
    </lineage>
</organism>
<reference evidence="3" key="1">
    <citation type="submission" date="2020-05" db="EMBL/GenBank/DDBJ databases">
        <title>Genomic Encyclopedia of Type Strains, Phase IV (KMG-V): Genome sequencing to study the core and pangenomes of soil and plant-associated prokaryotes.</title>
        <authorList>
            <person name="Whitman W."/>
        </authorList>
    </citation>
    <scope>NUCLEOTIDE SEQUENCE</scope>
    <source>
        <strain evidence="3">16F</strain>
    </source>
</reference>
<feature type="domain" description="Acyltransferase 3" evidence="2">
    <location>
        <begin position="5"/>
        <end position="317"/>
    </location>
</feature>
<evidence type="ECO:0000256" key="1">
    <source>
        <dbReference type="SAM" id="Phobius"/>
    </source>
</evidence>
<feature type="transmembrane region" description="Helical" evidence="1">
    <location>
        <begin position="89"/>
        <end position="110"/>
    </location>
</feature>
<feature type="transmembrane region" description="Helical" evidence="1">
    <location>
        <begin position="182"/>
        <end position="201"/>
    </location>
</feature>
<dbReference type="EMBL" id="JABSNO010000011">
    <property type="protein sequence ID" value="NRS92663.1"/>
    <property type="molecule type" value="Genomic_DNA"/>
</dbReference>
<dbReference type="Proteomes" id="UP000610746">
    <property type="component" value="Unassembled WGS sequence"/>
</dbReference>
<proteinExistence type="predicted"/>
<feature type="transmembrane region" description="Helical" evidence="1">
    <location>
        <begin position="130"/>
        <end position="154"/>
    </location>
</feature>
<dbReference type="InterPro" id="IPR002656">
    <property type="entry name" value="Acyl_transf_3_dom"/>
</dbReference>
<evidence type="ECO:0000313" key="4">
    <source>
        <dbReference type="Proteomes" id="UP000610746"/>
    </source>
</evidence>
<evidence type="ECO:0000259" key="2">
    <source>
        <dbReference type="Pfam" id="PF01757"/>
    </source>
</evidence>
<accession>A0A8J8G7M8</accession>